<keyword evidence="3 5" id="KW-1133">Transmembrane helix</keyword>
<dbReference type="CDD" id="cd13965">
    <property type="entry name" value="PT_UbiA_3"/>
    <property type="match status" value="1"/>
</dbReference>
<evidence type="ECO:0000313" key="6">
    <source>
        <dbReference type="EMBL" id="KAF4123594.1"/>
    </source>
</evidence>
<dbReference type="GO" id="GO:0016020">
    <property type="term" value="C:membrane"/>
    <property type="evidence" value="ECO:0007669"/>
    <property type="project" value="UniProtKB-SubCell"/>
</dbReference>
<keyword evidence="7" id="KW-1185">Reference proteome</keyword>
<dbReference type="GeneID" id="55972520"/>
<evidence type="ECO:0000256" key="2">
    <source>
        <dbReference type="ARBA" id="ARBA00022692"/>
    </source>
</evidence>
<dbReference type="OrthoDB" id="434972at2759"/>
<comment type="caution">
    <text evidence="6">The sequence shown here is derived from an EMBL/GenBank/DDBJ whole genome shotgun (WGS) entry which is preliminary data.</text>
</comment>
<dbReference type="RefSeq" id="XP_035322246.1">
    <property type="nucleotide sequence ID" value="XM_035468265.1"/>
</dbReference>
<dbReference type="InterPro" id="IPR050475">
    <property type="entry name" value="Prenyltransferase_related"/>
</dbReference>
<gene>
    <name evidence="6" type="ORF">GMORB2_6295</name>
</gene>
<accession>A0A9P4YXH1</accession>
<reference evidence="6" key="1">
    <citation type="submission" date="2020-03" db="EMBL/GenBank/DDBJ databases">
        <title>Site-based positive gene gene selection in Geosmithia morbida across the United States reveals a broad range of putative effectors and factors for local host and environmental adapation.</title>
        <authorList>
            <person name="Onufrak A."/>
            <person name="Murdoch R.W."/>
            <person name="Gazis R."/>
            <person name="Huff M."/>
            <person name="Staton M."/>
            <person name="Klingeman W."/>
            <person name="Hadziabdic D."/>
        </authorList>
    </citation>
    <scope>NUCLEOTIDE SEQUENCE</scope>
    <source>
        <strain evidence="6">1262</strain>
    </source>
</reference>
<feature type="transmembrane region" description="Helical" evidence="5">
    <location>
        <begin position="176"/>
        <end position="193"/>
    </location>
</feature>
<protein>
    <submittedName>
        <fullName evidence="6">UbiA prenyltransferase family</fullName>
    </submittedName>
</protein>
<evidence type="ECO:0000313" key="7">
    <source>
        <dbReference type="Proteomes" id="UP000749293"/>
    </source>
</evidence>
<dbReference type="AlphaFoldDB" id="A0A9P4YXH1"/>
<name>A0A9P4YXH1_9HYPO</name>
<dbReference type="Pfam" id="PF01040">
    <property type="entry name" value="UbiA"/>
    <property type="match status" value="1"/>
</dbReference>
<feature type="transmembrane region" description="Helical" evidence="5">
    <location>
        <begin position="280"/>
        <end position="297"/>
    </location>
</feature>
<evidence type="ECO:0000256" key="5">
    <source>
        <dbReference type="SAM" id="Phobius"/>
    </source>
</evidence>
<dbReference type="InterPro" id="IPR000537">
    <property type="entry name" value="UbiA_prenyltransferase"/>
</dbReference>
<feature type="transmembrane region" description="Helical" evidence="5">
    <location>
        <begin position="213"/>
        <end position="232"/>
    </location>
</feature>
<sequence>MSLASTTEQYASTLQEKNGSVHVATKALSSPWRPLSLIYSMWLFTESDFFTLVIPMSLFGISAALSGTLLSPGSDNTATDVLSRVPYVVLSSWMHLLVFDLANQRTVEAAVEDGLNKPWRPVPAGRMTPTQARRLLLAALPCVVIGNHLLGTGVEALVLVSLTYMYNDLRGGEDHFVIRNALISVAFGVYHLGAMRIATGNIDLPIMLTEDATAWLCLISAVILTTMHVQDMKDVAGDRMRGRHSAPIILGDSVTRWSIAVPVAIWSFVCPAYWSVSVPYYSLSVGLGAVVCTRLLLIRNTEGDKATWQIWSAWTAGLYLLPVFKDHSLLL</sequence>
<evidence type="ECO:0000256" key="1">
    <source>
        <dbReference type="ARBA" id="ARBA00004141"/>
    </source>
</evidence>
<organism evidence="6 7">
    <name type="scientific">Geosmithia morbida</name>
    <dbReference type="NCBI Taxonomy" id="1094350"/>
    <lineage>
        <taxon>Eukaryota</taxon>
        <taxon>Fungi</taxon>
        <taxon>Dikarya</taxon>
        <taxon>Ascomycota</taxon>
        <taxon>Pezizomycotina</taxon>
        <taxon>Sordariomycetes</taxon>
        <taxon>Hypocreomycetidae</taxon>
        <taxon>Hypocreales</taxon>
        <taxon>Bionectriaceae</taxon>
        <taxon>Geosmithia</taxon>
    </lineage>
</organism>
<keyword evidence="4 5" id="KW-0472">Membrane</keyword>
<dbReference type="PANTHER" id="PTHR42723:SF1">
    <property type="entry name" value="CHLOROPHYLL SYNTHASE, CHLOROPLASTIC"/>
    <property type="match status" value="1"/>
</dbReference>
<evidence type="ECO:0000256" key="3">
    <source>
        <dbReference type="ARBA" id="ARBA00022989"/>
    </source>
</evidence>
<comment type="subcellular location">
    <subcellularLocation>
        <location evidence="1">Membrane</location>
        <topology evidence="1">Multi-pass membrane protein</topology>
    </subcellularLocation>
</comment>
<feature type="transmembrane region" description="Helical" evidence="5">
    <location>
        <begin position="135"/>
        <end position="164"/>
    </location>
</feature>
<dbReference type="Proteomes" id="UP000749293">
    <property type="component" value="Unassembled WGS sequence"/>
</dbReference>
<dbReference type="GO" id="GO:0016765">
    <property type="term" value="F:transferase activity, transferring alkyl or aryl (other than methyl) groups"/>
    <property type="evidence" value="ECO:0007669"/>
    <property type="project" value="InterPro"/>
</dbReference>
<feature type="transmembrane region" description="Helical" evidence="5">
    <location>
        <begin position="49"/>
        <end position="69"/>
    </location>
</feature>
<evidence type="ECO:0000256" key="4">
    <source>
        <dbReference type="ARBA" id="ARBA00023136"/>
    </source>
</evidence>
<dbReference type="PANTHER" id="PTHR42723">
    <property type="entry name" value="CHLOROPHYLL SYNTHASE"/>
    <property type="match status" value="1"/>
</dbReference>
<proteinExistence type="predicted"/>
<dbReference type="EMBL" id="JAANYQ010000006">
    <property type="protein sequence ID" value="KAF4123594.1"/>
    <property type="molecule type" value="Genomic_DNA"/>
</dbReference>
<keyword evidence="2 5" id="KW-0812">Transmembrane</keyword>